<comment type="caution">
    <text evidence="9">Lacks conserved residue(s) required for the propagation of feature annotation.</text>
</comment>
<dbReference type="SMART" id="SM00116">
    <property type="entry name" value="CBS"/>
    <property type="match status" value="2"/>
</dbReference>
<feature type="domain" description="CBS" evidence="10">
    <location>
        <begin position="234"/>
        <end position="290"/>
    </location>
</feature>
<evidence type="ECO:0000313" key="11">
    <source>
        <dbReference type="EMBL" id="MDK2122556.1"/>
    </source>
</evidence>
<dbReference type="RefSeq" id="WP_284098839.1">
    <property type="nucleotide sequence ID" value="NZ_JARRAF010000001.1"/>
</dbReference>
<dbReference type="InterPro" id="IPR000644">
    <property type="entry name" value="CBS_dom"/>
</dbReference>
<dbReference type="SUPFAM" id="SSF161093">
    <property type="entry name" value="MgtE membrane domain-like"/>
    <property type="match status" value="1"/>
</dbReference>
<dbReference type="Gene3D" id="1.10.357.20">
    <property type="entry name" value="SLC41 divalent cation transporters, integral membrane domain"/>
    <property type="match status" value="1"/>
</dbReference>
<evidence type="ECO:0000256" key="1">
    <source>
        <dbReference type="ARBA" id="ARBA00004141"/>
    </source>
</evidence>
<dbReference type="SUPFAM" id="SSF158791">
    <property type="entry name" value="MgtE N-terminal domain-like"/>
    <property type="match status" value="1"/>
</dbReference>
<keyword evidence="7 9" id="KW-0472">Membrane</keyword>
<evidence type="ECO:0000256" key="8">
    <source>
        <dbReference type="PROSITE-ProRule" id="PRU00703"/>
    </source>
</evidence>
<dbReference type="Gene3D" id="3.10.580.10">
    <property type="entry name" value="CBS-domain"/>
    <property type="match status" value="1"/>
</dbReference>
<comment type="subunit">
    <text evidence="9">Homodimer.</text>
</comment>
<comment type="subcellular location">
    <subcellularLocation>
        <location evidence="9">Cell membrane</location>
        <topology evidence="9">Multi-pass membrane protein</topology>
    </subcellularLocation>
    <subcellularLocation>
        <location evidence="1">Membrane</location>
        <topology evidence="1">Multi-pass membrane protein</topology>
    </subcellularLocation>
</comment>
<dbReference type="InterPro" id="IPR006669">
    <property type="entry name" value="MgtE_transporter"/>
</dbReference>
<evidence type="ECO:0000256" key="5">
    <source>
        <dbReference type="ARBA" id="ARBA00022842"/>
    </source>
</evidence>
<dbReference type="NCBIfam" id="TIGR00400">
    <property type="entry name" value="mgtE"/>
    <property type="match status" value="1"/>
</dbReference>
<dbReference type="SMART" id="SM00924">
    <property type="entry name" value="MgtE_N"/>
    <property type="match status" value="1"/>
</dbReference>
<sequence>MSLPSPVPKESLQESLQQVVHLLRRHKLVEDLVHKQDMPHHDLVEGLVHKQNLTELARKLEQLHPADIAYILESLPLDDRLMVWSLVHSDREGDILLEVSDAVRETLLADMDQHEILAAAEHLDAEELADLAPDLPQQVVNQLLGNLEEEERAQLQSALSFREDQIGSLMDYDMVSIRDDVRLEVVLRYLRRFDELPHHTDKLFVVDGEHMLKGVLPVKRLLVNDPDLMVHEVMATDVVVFRPDDKVGAAAQAFERYDLISAPVVDSVGKVIGRLTVDMMVDVIREESESEVLSFAGLTEDEDLFSSVWKSARNRWPWLAINIVTAIIVSRVIGAFEATTASIVALAALAPIISGIGGNSGSQTATIIIRALALGQVNLGSTRRLIAKEFGIALLNGLLWGGVLGIVALIIYGKPGLGLVMALAMLLNFQVAAAVGLFVPLTMHKLGRDPAYGSSVFLTFMTDGMGNLIFYGLATLFLLRHI</sequence>
<evidence type="ECO:0000256" key="6">
    <source>
        <dbReference type="ARBA" id="ARBA00022989"/>
    </source>
</evidence>
<keyword evidence="4 9" id="KW-0812">Transmembrane</keyword>
<dbReference type="Gene3D" id="1.25.60.10">
    <property type="entry name" value="MgtE N-terminal domain-like"/>
    <property type="match status" value="1"/>
</dbReference>
<organism evidence="11 12">
    <name type="scientific">Parachitinimonas caeni</name>
    <dbReference type="NCBI Taxonomy" id="3031301"/>
    <lineage>
        <taxon>Bacteria</taxon>
        <taxon>Pseudomonadati</taxon>
        <taxon>Pseudomonadota</taxon>
        <taxon>Betaproteobacteria</taxon>
        <taxon>Neisseriales</taxon>
        <taxon>Chitinibacteraceae</taxon>
        <taxon>Parachitinimonas</taxon>
    </lineage>
</organism>
<gene>
    <name evidence="11" type="primary">mgtE</name>
    <name evidence="11" type="ORF">PZA18_00670</name>
</gene>
<keyword evidence="9" id="KW-0479">Metal-binding</keyword>
<dbReference type="Proteomes" id="UP001172778">
    <property type="component" value="Unassembled WGS sequence"/>
</dbReference>
<evidence type="ECO:0000256" key="2">
    <source>
        <dbReference type="ARBA" id="ARBA00009749"/>
    </source>
</evidence>
<keyword evidence="5 9" id="KW-0460">Magnesium</keyword>
<dbReference type="EMBL" id="JARRAF010000001">
    <property type="protein sequence ID" value="MDK2122556.1"/>
    <property type="molecule type" value="Genomic_DNA"/>
</dbReference>
<dbReference type="InterPro" id="IPR046342">
    <property type="entry name" value="CBS_dom_sf"/>
</dbReference>
<feature type="transmembrane region" description="Helical" evidence="9">
    <location>
        <begin position="455"/>
        <end position="479"/>
    </location>
</feature>
<keyword evidence="6 9" id="KW-1133">Transmembrane helix</keyword>
<dbReference type="PANTHER" id="PTHR43773">
    <property type="entry name" value="MAGNESIUM TRANSPORTER MGTE"/>
    <property type="match status" value="1"/>
</dbReference>
<keyword evidence="8" id="KW-0129">CBS domain</keyword>
<dbReference type="Pfam" id="PF01769">
    <property type="entry name" value="MgtE"/>
    <property type="match status" value="1"/>
</dbReference>
<evidence type="ECO:0000313" key="12">
    <source>
        <dbReference type="Proteomes" id="UP001172778"/>
    </source>
</evidence>
<dbReference type="Pfam" id="PF00571">
    <property type="entry name" value="CBS"/>
    <property type="match status" value="1"/>
</dbReference>
<comment type="caution">
    <text evidence="11">The sequence shown here is derived from an EMBL/GenBank/DDBJ whole genome shotgun (WGS) entry which is preliminary data.</text>
</comment>
<evidence type="ECO:0000256" key="3">
    <source>
        <dbReference type="ARBA" id="ARBA00022448"/>
    </source>
</evidence>
<keyword evidence="9" id="KW-1003">Cell membrane</keyword>
<name>A0ABT7DR55_9NEIS</name>
<dbReference type="SUPFAM" id="SSF54631">
    <property type="entry name" value="CBS-domain pair"/>
    <property type="match status" value="1"/>
</dbReference>
<accession>A0ABT7DR55</accession>
<dbReference type="PANTHER" id="PTHR43773:SF1">
    <property type="entry name" value="MAGNESIUM TRANSPORTER MGTE"/>
    <property type="match status" value="1"/>
</dbReference>
<proteinExistence type="inferred from homology"/>
<dbReference type="PROSITE" id="PS51371">
    <property type="entry name" value="CBS"/>
    <property type="match status" value="1"/>
</dbReference>
<feature type="transmembrane region" description="Helical" evidence="9">
    <location>
        <begin position="419"/>
        <end position="443"/>
    </location>
</feature>
<evidence type="ECO:0000256" key="9">
    <source>
        <dbReference type="RuleBase" id="RU362011"/>
    </source>
</evidence>
<comment type="similarity">
    <text evidence="2 9">Belongs to the SLC41A transporter family.</text>
</comment>
<protein>
    <recommendedName>
        <fullName evidence="9">Magnesium transporter MgtE</fullName>
    </recommendedName>
</protein>
<dbReference type="CDD" id="cd04606">
    <property type="entry name" value="CBS_pair_Mg_transporter"/>
    <property type="match status" value="1"/>
</dbReference>
<dbReference type="InterPro" id="IPR006668">
    <property type="entry name" value="Mg_transptr_MgtE_intracell_dom"/>
</dbReference>
<dbReference type="InterPro" id="IPR036739">
    <property type="entry name" value="SLC41_membr_dom_sf"/>
</dbReference>
<reference evidence="11" key="1">
    <citation type="submission" date="2023-03" db="EMBL/GenBank/DDBJ databases">
        <title>Chitinimonas shenzhenensis gen. nov., sp. nov., a novel member of family Burkholderiaceae isolated from activated sludge collected in Shen Zhen, China.</title>
        <authorList>
            <person name="Wang X."/>
        </authorList>
    </citation>
    <scope>NUCLEOTIDE SEQUENCE</scope>
    <source>
        <strain evidence="11">DQS-5</strain>
    </source>
</reference>
<keyword evidence="3 9" id="KW-0813">Transport</keyword>
<dbReference type="Pfam" id="PF03448">
    <property type="entry name" value="MgtE_N"/>
    <property type="match status" value="1"/>
</dbReference>
<dbReference type="InterPro" id="IPR038076">
    <property type="entry name" value="MgtE_N_sf"/>
</dbReference>
<evidence type="ECO:0000256" key="7">
    <source>
        <dbReference type="ARBA" id="ARBA00023136"/>
    </source>
</evidence>
<comment type="function">
    <text evidence="9">Acts as a magnesium transporter.</text>
</comment>
<dbReference type="InterPro" id="IPR006667">
    <property type="entry name" value="SLC41_membr_dom"/>
</dbReference>
<feature type="transmembrane region" description="Helical" evidence="9">
    <location>
        <begin position="390"/>
        <end position="413"/>
    </location>
</feature>
<evidence type="ECO:0000259" key="10">
    <source>
        <dbReference type="PROSITE" id="PS51371"/>
    </source>
</evidence>
<evidence type="ECO:0000256" key="4">
    <source>
        <dbReference type="ARBA" id="ARBA00022692"/>
    </source>
</evidence>
<keyword evidence="12" id="KW-1185">Reference proteome</keyword>